<dbReference type="PANTHER" id="PTHR11736:SF14">
    <property type="entry name" value="NSE3 HOMOLOG, SMC5-SMC6 COMPLEX COMPONENT"/>
    <property type="match status" value="1"/>
</dbReference>
<reference evidence="2 3" key="1">
    <citation type="submission" date="2024-01" db="EMBL/GenBank/DDBJ databases">
        <title>The genomes of 5 underutilized Papilionoideae crops provide insights into root nodulation and disease resistance.</title>
        <authorList>
            <person name="Yuan L."/>
        </authorList>
    </citation>
    <scope>NUCLEOTIDE SEQUENCE [LARGE SCALE GENOMIC DNA]</scope>
    <source>
        <strain evidence="2">LY-2023</strain>
        <tissue evidence="2">Leaf</tissue>
    </source>
</reference>
<dbReference type="GO" id="GO:0005634">
    <property type="term" value="C:nucleus"/>
    <property type="evidence" value="ECO:0007669"/>
    <property type="project" value="TreeGrafter"/>
</dbReference>
<evidence type="ECO:0000259" key="1">
    <source>
        <dbReference type="PROSITE" id="PS50838"/>
    </source>
</evidence>
<dbReference type="InterPro" id="IPR041899">
    <property type="entry name" value="MAGE_WH2"/>
</dbReference>
<dbReference type="AlphaFoldDB" id="A0AAN9FCJ4"/>
<proteinExistence type="predicted"/>
<dbReference type="SMART" id="SM01373">
    <property type="entry name" value="MAGE"/>
    <property type="match status" value="1"/>
</dbReference>
<dbReference type="EMBL" id="JAYKXN010000007">
    <property type="protein sequence ID" value="KAK7272721.1"/>
    <property type="molecule type" value="Genomic_DNA"/>
</dbReference>
<evidence type="ECO:0000313" key="2">
    <source>
        <dbReference type="EMBL" id="KAK7272721.1"/>
    </source>
</evidence>
<dbReference type="Gene3D" id="1.10.10.1210">
    <property type="entry name" value="MAGE homology domain, winged helix WH2 motif"/>
    <property type="match status" value="1"/>
</dbReference>
<dbReference type="PROSITE" id="PS50838">
    <property type="entry name" value="MAGE"/>
    <property type="match status" value="1"/>
</dbReference>
<protein>
    <recommendedName>
        <fullName evidence="1">MAGE domain-containing protein</fullName>
    </recommendedName>
</protein>
<dbReference type="InterPro" id="IPR037445">
    <property type="entry name" value="MAGE"/>
</dbReference>
<comment type="caution">
    <text evidence="2">The sequence shown here is derived from an EMBL/GenBank/DDBJ whole genome shotgun (WGS) entry which is preliminary data.</text>
</comment>
<dbReference type="PANTHER" id="PTHR11736">
    <property type="entry name" value="MELANOMA-ASSOCIATED ANTIGEN MAGE ANTIGEN"/>
    <property type="match status" value="1"/>
</dbReference>
<feature type="domain" description="MAGE" evidence="1">
    <location>
        <begin position="133"/>
        <end position="339"/>
    </location>
</feature>
<dbReference type="Proteomes" id="UP001359559">
    <property type="component" value="Unassembled WGS sequence"/>
</dbReference>
<dbReference type="InterPro" id="IPR002190">
    <property type="entry name" value="MHD_dom"/>
</dbReference>
<gene>
    <name evidence="2" type="ORF">RJT34_29517</name>
</gene>
<evidence type="ECO:0000313" key="3">
    <source>
        <dbReference type="Proteomes" id="UP001359559"/>
    </source>
</evidence>
<keyword evidence="3" id="KW-1185">Reference proteome</keyword>
<sequence length="349" mass="39173">MEHLWYNTPNGGLPTKLCWLGGEISSVVSNVKSIFGLVWGRGKIHGKPPFGLPKVLIKKRTQFGGCRASAPCTTVGVTAFPLFHSAFGVRVTLTESPSPTSNHHRWLFSLLVFQLMANDVEDFSQFGISKEEKDKLVGEVIRYMLFKTHQNSGCPIKREELTQLITKNYHQRNLPTFVINEAKEKLSSIFGYEMRELQRALPSSKTQGRLSQQNVVEAKSYILISQLPPDVYEKYVVDVDSVHLSGFTFVMISIVYLAGGKIPEENLWSQMRRIGLGENEDNHPVLGNVKQALELLVQQRYLQKDKVNGPEGNIVYYELAERALDGPISNKVKEYISQIATDNGSVDAT</sequence>
<dbReference type="Gene3D" id="1.10.10.1200">
    <property type="entry name" value="MAGE homology domain, winged helix WH1 motif"/>
    <property type="match status" value="1"/>
</dbReference>
<dbReference type="Pfam" id="PF01454">
    <property type="entry name" value="MAGE"/>
    <property type="match status" value="1"/>
</dbReference>
<accession>A0AAN9FCJ4</accession>
<organism evidence="2 3">
    <name type="scientific">Clitoria ternatea</name>
    <name type="common">Butterfly pea</name>
    <dbReference type="NCBI Taxonomy" id="43366"/>
    <lineage>
        <taxon>Eukaryota</taxon>
        <taxon>Viridiplantae</taxon>
        <taxon>Streptophyta</taxon>
        <taxon>Embryophyta</taxon>
        <taxon>Tracheophyta</taxon>
        <taxon>Spermatophyta</taxon>
        <taxon>Magnoliopsida</taxon>
        <taxon>eudicotyledons</taxon>
        <taxon>Gunneridae</taxon>
        <taxon>Pentapetalae</taxon>
        <taxon>rosids</taxon>
        <taxon>fabids</taxon>
        <taxon>Fabales</taxon>
        <taxon>Fabaceae</taxon>
        <taxon>Papilionoideae</taxon>
        <taxon>50 kb inversion clade</taxon>
        <taxon>NPAAA clade</taxon>
        <taxon>indigoferoid/millettioid clade</taxon>
        <taxon>Phaseoleae</taxon>
        <taxon>Clitoria</taxon>
    </lineage>
</organism>
<dbReference type="InterPro" id="IPR041898">
    <property type="entry name" value="MAGE_WH1"/>
</dbReference>
<name>A0AAN9FCJ4_CLITE</name>